<organism evidence="1">
    <name type="scientific">Salmonella enterica</name>
    <name type="common">Salmonella choleraesuis</name>
    <dbReference type="NCBI Taxonomy" id="28901"/>
    <lineage>
        <taxon>Bacteria</taxon>
        <taxon>Pseudomonadati</taxon>
        <taxon>Pseudomonadota</taxon>
        <taxon>Gammaproteobacteria</taxon>
        <taxon>Enterobacterales</taxon>
        <taxon>Enterobacteriaceae</taxon>
        <taxon>Salmonella</taxon>
    </lineage>
</organism>
<gene>
    <name evidence="1" type="ORF">G8N70_003152</name>
</gene>
<proteinExistence type="predicted"/>
<sequence length="51" mass="5360">MKNKIPHPISATVLACILAAAGEDPRAAVLEMAMISSPVHGCASWLNTKML</sequence>
<dbReference type="EMBL" id="DAAUQJ010000006">
    <property type="protein sequence ID" value="HAF2412814.1"/>
    <property type="molecule type" value="Genomic_DNA"/>
</dbReference>
<reference evidence="1" key="2">
    <citation type="submission" date="2020-02" db="EMBL/GenBank/DDBJ databases">
        <authorList>
            <consortium name="NCBI Pathogen Detection Project"/>
        </authorList>
    </citation>
    <scope>NUCLEOTIDE SEQUENCE</scope>
    <source>
        <strain evidence="1">MA.CCC_P4</strain>
    </source>
</reference>
<evidence type="ECO:0000313" key="1">
    <source>
        <dbReference type="EMBL" id="HAF2412814.1"/>
    </source>
</evidence>
<dbReference type="AlphaFoldDB" id="A0A744CCT2"/>
<comment type="caution">
    <text evidence="1">The sequence shown here is derived from an EMBL/GenBank/DDBJ whole genome shotgun (WGS) entry which is preliminary data.</text>
</comment>
<dbReference type="PROSITE" id="PS51257">
    <property type="entry name" value="PROKAR_LIPOPROTEIN"/>
    <property type="match status" value="1"/>
</dbReference>
<name>A0A744CCT2_SALER</name>
<protein>
    <submittedName>
        <fullName evidence="1">Uncharacterized protein</fullName>
    </submittedName>
</protein>
<accession>A0A744CCT2</accession>
<reference evidence="1" key="1">
    <citation type="journal article" date="2018" name="Genome Biol.">
        <title>SKESA: strategic k-mer extension for scrupulous assemblies.</title>
        <authorList>
            <person name="Souvorov A."/>
            <person name="Agarwala R."/>
            <person name="Lipman D.J."/>
        </authorList>
    </citation>
    <scope>NUCLEOTIDE SEQUENCE</scope>
    <source>
        <strain evidence="1">MA.CCC_P4</strain>
    </source>
</reference>